<gene>
    <name evidence="1" type="ORF">KP78_17060</name>
</gene>
<sequence length="47" mass="5084">MKEEYAAEGAFELTVPTGETAEGAIRYVASQTSAFELIGTINEEEKT</sequence>
<accession>A0A0C2S2L1</accession>
<evidence type="ECO:0000313" key="2">
    <source>
        <dbReference type="Proteomes" id="UP000031938"/>
    </source>
</evidence>
<organism evidence="1 2">
    <name type="scientific">Jeotgalibacillus soli</name>
    <dbReference type="NCBI Taxonomy" id="889306"/>
    <lineage>
        <taxon>Bacteria</taxon>
        <taxon>Bacillati</taxon>
        <taxon>Bacillota</taxon>
        <taxon>Bacilli</taxon>
        <taxon>Bacillales</taxon>
        <taxon>Caryophanaceae</taxon>
        <taxon>Jeotgalibacillus</taxon>
    </lineage>
</organism>
<protein>
    <submittedName>
        <fullName evidence="1">Uncharacterized protein</fullName>
    </submittedName>
</protein>
<dbReference type="Proteomes" id="UP000031938">
    <property type="component" value="Unassembled WGS sequence"/>
</dbReference>
<dbReference type="AlphaFoldDB" id="A0A0C2S2L1"/>
<comment type="caution">
    <text evidence="1">The sequence shown here is derived from an EMBL/GenBank/DDBJ whole genome shotgun (WGS) entry which is preliminary data.</text>
</comment>
<keyword evidence="2" id="KW-1185">Reference proteome</keyword>
<dbReference type="PATRIC" id="fig|889306.3.peg.1714"/>
<dbReference type="EMBL" id="JXRP01000013">
    <property type="protein sequence ID" value="KIL48259.1"/>
    <property type="molecule type" value="Genomic_DNA"/>
</dbReference>
<proteinExistence type="predicted"/>
<reference evidence="1 2" key="1">
    <citation type="submission" date="2015-01" db="EMBL/GenBank/DDBJ databases">
        <title>Genome sequencing of Jeotgalibacillus soli.</title>
        <authorList>
            <person name="Goh K.M."/>
            <person name="Chan K.-G."/>
            <person name="Yaakop A.S."/>
            <person name="Ee R."/>
            <person name="Gan H.M."/>
            <person name="Chan C.S."/>
        </authorList>
    </citation>
    <scope>NUCLEOTIDE SEQUENCE [LARGE SCALE GENOMIC DNA]</scope>
    <source>
        <strain evidence="1 2">P9</strain>
    </source>
</reference>
<name>A0A0C2S2L1_9BACL</name>
<evidence type="ECO:0000313" key="1">
    <source>
        <dbReference type="EMBL" id="KIL48259.1"/>
    </source>
</evidence>